<dbReference type="RefSeq" id="WP_378246007.1">
    <property type="nucleotide sequence ID" value="NZ_JBHSKF010000003.1"/>
</dbReference>
<name>A0ABW0ELR5_9PSEU</name>
<keyword evidence="3" id="KW-1185">Reference proteome</keyword>
<accession>A0ABW0ELR5</accession>
<feature type="transmembrane region" description="Helical" evidence="1">
    <location>
        <begin position="81"/>
        <end position="101"/>
    </location>
</feature>
<organism evidence="2 3">
    <name type="scientific">Actinokineospora guangxiensis</name>
    <dbReference type="NCBI Taxonomy" id="1490288"/>
    <lineage>
        <taxon>Bacteria</taxon>
        <taxon>Bacillati</taxon>
        <taxon>Actinomycetota</taxon>
        <taxon>Actinomycetes</taxon>
        <taxon>Pseudonocardiales</taxon>
        <taxon>Pseudonocardiaceae</taxon>
        <taxon>Actinokineospora</taxon>
    </lineage>
</organism>
<evidence type="ECO:0000256" key="1">
    <source>
        <dbReference type="SAM" id="Phobius"/>
    </source>
</evidence>
<feature type="transmembrane region" description="Helical" evidence="1">
    <location>
        <begin position="21"/>
        <end position="39"/>
    </location>
</feature>
<gene>
    <name evidence="2" type="ORF">ACFPM7_09385</name>
</gene>
<dbReference type="EMBL" id="JBHSKF010000003">
    <property type="protein sequence ID" value="MFC5287260.1"/>
    <property type="molecule type" value="Genomic_DNA"/>
</dbReference>
<proteinExistence type="predicted"/>
<sequence length="151" mass="15814">MTAERGASVPDRDEQPGSLTGLLLVSAALAVFELFYLPLRFDGTALPDLGGAPFPISALVAAVSMWWLVGAAARVEPRAAVAGAPLWMWLGVMLLFVLVVPGGDRIVLSDWRMLLLLGAGAFPAAFRIGDVLAKAAIARNKEMAAKGARGT</sequence>
<keyword evidence="1" id="KW-0812">Transmembrane</keyword>
<feature type="transmembrane region" description="Helical" evidence="1">
    <location>
        <begin position="51"/>
        <end position="69"/>
    </location>
</feature>
<evidence type="ECO:0000313" key="3">
    <source>
        <dbReference type="Proteomes" id="UP001596157"/>
    </source>
</evidence>
<feature type="transmembrane region" description="Helical" evidence="1">
    <location>
        <begin position="113"/>
        <end position="133"/>
    </location>
</feature>
<evidence type="ECO:0000313" key="2">
    <source>
        <dbReference type="EMBL" id="MFC5287260.1"/>
    </source>
</evidence>
<keyword evidence="1" id="KW-1133">Transmembrane helix</keyword>
<comment type="caution">
    <text evidence="2">The sequence shown here is derived from an EMBL/GenBank/DDBJ whole genome shotgun (WGS) entry which is preliminary data.</text>
</comment>
<reference evidence="3" key="1">
    <citation type="journal article" date="2019" name="Int. J. Syst. Evol. Microbiol.">
        <title>The Global Catalogue of Microorganisms (GCM) 10K type strain sequencing project: providing services to taxonomists for standard genome sequencing and annotation.</title>
        <authorList>
            <consortium name="The Broad Institute Genomics Platform"/>
            <consortium name="The Broad Institute Genome Sequencing Center for Infectious Disease"/>
            <person name="Wu L."/>
            <person name="Ma J."/>
        </authorList>
    </citation>
    <scope>NUCLEOTIDE SEQUENCE [LARGE SCALE GENOMIC DNA]</scope>
    <source>
        <strain evidence="3">CCUG 59778</strain>
    </source>
</reference>
<evidence type="ECO:0008006" key="4">
    <source>
        <dbReference type="Google" id="ProtNLM"/>
    </source>
</evidence>
<dbReference type="Proteomes" id="UP001596157">
    <property type="component" value="Unassembled WGS sequence"/>
</dbReference>
<protein>
    <recommendedName>
        <fullName evidence="4">DUF3054 family protein</fullName>
    </recommendedName>
</protein>
<keyword evidence="1" id="KW-0472">Membrane</keyword>